<dbReference type="AlphaFoldDB" id="A0AAV4ED21"/>
<protein>
    <recommendedName>
        <fullName evidence="3">Secreted protein</fullName>
    </recommendedName>
</protein>
<dbReference type="EMBL" id="BMAT01003620">
    <property type="protein sequence ID" value="GFR58714.1"/>
    <property type="molecule type" value="Genomic_DNA"/>
</dbReference>
<gene>
    <name evidence="1" type="ORF">ElyMa_001774600</name>
</gene>
<sequence>MITKNKKRTRLLYCSCSCVAECPSVKDKCSYIRRDPAAIAVAVGQWRDPRQGKECSDLKPEVRQDIRRHLIASDIPHTHTHTTHTH</sequence>
<comment type="caution">
    <text evidence="1">The sequence shown here is derived from an EMBL/GenBank/DDBJ whole genome shotgun (WGS) entry which is preliminary data.</text>
</comment>
<evidence type="ECO:0008006" key="3">
    <source>
        <dbReference type="Google" id="ProtNLM"/>
    </source>
</evidence>
<keyword evidence="2" id="KW-1185">Reference proteome</keyword>
<reference evidence="1 2" key="1">
    <citation type="journal article" date="2021" name="Elife">
        <title>Chloroplast acquisition without the gene transfer in kleptoplastic sea slugs, Plakobranchus ocellatus.</title>
        <authorList>
            <person name="Maeda T."/>
            <person name="Takahashi S."/>
            <person name="Yoshida T."/>
            <person name="Shimamura S."/>
            <person name="Takaki Y."/>
            <person name="Nagai Y."/>
            <person name="Toyoda A."/>
            <person name="Suzuki Y."/>
            <person name="Arimoto A."/>
            <person name="Ishii H."/>
            <person name="Satoh N."/>
            <person name="Nishiyama T."/>
            <person name="Hasebe M."/>
            <person name="Maruyama T."/>
            <person name="Minagawa J."/>
            <person name="Obokata J."/>
            <person name="Shigenobu S."/>
        </authorList>
    </citation>
    <scope>NUCLEOTIDE SEQUENCE [LARGE SCALE GENOMIC DNA]</scope>
</reference>
<organism evidence="1 2">
    <name type="scientific">Elysia marginata</name>
    <dbReference type="NCBI Taxonomy" id="1093978"/>
    <lineage>
        <taxon>Eukaryota</taxon>
        <taxon>Metazoa</taxon>
        <taxon>Spiralia</taxon>
        <taxon>Lophotrochozoa</taxon>
        <taxon>Mollusca</taxon>
        <taxon>Gastropoda</taxon>
        <taxon>Heterobranchia</taxon>
        <taxon>Euthyneura</taxon>
        <taxon>Panpulmonata</taxon>
        <taxon>Sacoglossa</taxon>
        <taxon>Placobranchoidea</taxon>
        <taxon>Plakobranchidae</taxon>
        <taxon>Elysia</taxon>
    </lineage>
</organism>
<proteinExistence type="predicted"/>
<dbReference type="Proteomes" id="UP000762676">
    <property type="component" value="Unassembled WGS sequence"/>
</dbReference>
<evidence type="ECO:0000313" key="2">
    <source>
        <dbReference type="Proteomes" id="UP000762676"/>
    </source>
</evidence>
<name>A0AAV4ED21_9GAST</name>
<evidence type="ECO:0000313" key="1">
    <source>
        <dbReference type="EMBL" id="GFR58714.1"/>
    </source>
</evidence>
<accession>A0AAV4ED21</accession>